<protein>
    <submittedName>
        <fullName evidence="2">Glycosyl transferase family 1</fullName>
    </submittedName>
</protein>
<dbReference type="EMBL" id="MKEK01000001">
    <property type="protein sequence ID" value="OEY69972.1"/>
    <property type="molecule type" value="Genomic_DNA"/>
</dbReference>
<feature type="domain" description="Glycosyl transferase family 1" evidence="1">
    <location>
        <begin position="179"/>
        <end position="336"/>
    </location>
</feature>
<dbReference type="Gene3D" id="3.40.50.2000">
    <property type="entry name" value="Glycogen Phosphorylase B"/>
    <property type="match status" value="2"/>
</dbReference>
<dbReference type="CDD" id="cd03801">
    <property type="entry name" value="GT4_PimA-like"/>
    <property type="match status" value="1"/>
</dbReference>
<evidence type="ECO:0000259" key="1">
    <source>
        <dbReference type="Pfam" id="PF00534"/>
    </source>
</evidence>
<keyword evidence="3" id="KW-1185">Reference proteome</keyword>
<accession>A0A1E7Q705</accession>
<sequence>MSADFSAITVTLVGPKAPPAGGMANQTAQLKQLLENSGAKVSFVAVNADYKPAFIAKLPVIRALFRLPQYCCALYCSYAKADVIHLMANSGWSWHLFAAPAIWLAKLRNKPVLVNYRGGHAEVFFQRSWRLVASSIRQSAGVIVPSIYLQQVFNQFKQTSTIVPNILDPKLFYPSINDKTAKPFHLIVSRNLEAIYDVATAIRAFDRFLPHYPNAILTIAGSGPERPALEALVAQLALTGTVKFVGRLTSSEMASLYRSADVMLNSSLVDNSPNSLIEALASGVPIISSNVGGIPLLVKHEFDSLLVPPAQPELIYQQLCRLHSEPALKQRLIANGLESSKRFHWSSVSLILLTQYQQAMAKKGIGI</sequence>
<dbReference type="RefSeq" id="WP_070049541.1">
    <property type="nucleotide sequence ID" value="NZ_CBCSDO010000007.1"/>
</dbReference>
<dbReference type="GO" id="GO:0016757">
    <property type="term" value="F:glycosyltransferase activity"/>
    <property type="evidence" value="ECO:0007669"/>
    <property type="project" value="InterPro"/>
</dbReference>
<dbReference type="SUPFAM" id="SSF53756">
    <property type="entry name" value="UDP-Glycosyltransferase/glycogen phosphorylase"/>
    <property type="match status" value="1"/>
</dbReference>
<dbReference type="OrthoDB" id="258796at2"/>
<dbReference type="STRING" id="1628148.BI198_10645"/>
<gene>
    <name evidence="2" type="ORF">BI198_10645</name>
</gene>
<dbReference type="Pfam" id="PF00534">
    <property type="entry name" value="Glycos_transf_1"/>
    <property type="match status" value="1"/>
</dbReference>
<dbReference type="PANTHER" id="PTHR45947:SF3">
    <property type="entry name" value="SULFOQUINOVOSYL TRANSFERASE SQD2"/>
    <property type="match status" value="1"/>
</dbReference>
<proteinExistence type="predicted"/>
<name>A0A1E7Q705_9GAMM</name>
<dbReference type="Proteomes" id="UP000242258">
    <property type="component" value="Unassembled WGS sequence"/>
</dbReference>
<organism evidence="2 3">
    <name type="scientific">Rheinheimera salexigens</name>
    <dbReference type="NCBI Taxonomy" id="1628148"/>
    <lineage>
        <taxon>Bacteria</taxon>
        <taxon>Pseudomonadati</taxon>
        <taxon>Pseudomonadota</taxon>
        <taxon>Gammaproteobacteria</taxon>
        <taxon>Chromatiales</taxon>
        <taxon>Chromatiaceae</taxon>
        <taxon>Rheinheimera</taxon>
    </lineage>
</organism>
<dbReference type="AlphaFoldDB" id="A0A1E7Q705"/>
<evidence type="ECO:0000313" key="3">
    <source>
        <dbReference type="Proteomes" id="UP000242258"/>
    </source>
</evidence>
<reference evidence="3" key="1">
    <citation type="submission" date="2016-09" db="EMBL/GenBank/DDBJ databases">
        <authorList>
            <person name="Wan X."/>
            <person name="Hou S."/>
        </authorList>
    </citation>
    <scope>NUCLEOTIDE SEQUENCE [LARGE SCALE GENOMIC DNA]</scope>
    <source>
        <strain evidence="3">KH87</strain>
    </source>
</reference>
<dbReference type="InterPro" id="IPR050194">
    <property type="entry name" value="Glycosyltransferase_grp1"/>
</dbReference>
<comment type="caution">
    <text evidence="2">The sequence shown here is derived from an EMBL/GenBank/DDBJ whole genome shotgun (WGS) entry which is preliminary data.</text>
</comment>
<keyword evidence="2" id="KW-0808">Transferase</keyword>
<dbReference type="PANTHER" id="PTHR45947">
    <property type="entry name" value="SULFOQUINOVOSYL TRANSFERASE SQD2"/>
    <property type="match status" value="1"/>
</dbReference>
<evidence type="ECO:0000313" key="2">
    <source>
        <dbReference type="EMBL" id="OEY69972.1"/>
    </source>
</evidence>
<dbReference type="InterPro" id="IPR001296">
    <property type="entry name" value="Glyco_trans_1"/>
</dbReference>